<evidence type="ECO:0000313" key="3">
    <source>
        <dbReference type="Proteomes" id="UP001079657"/>
    </source>
</evidence>
<dbReference type="RefSeq" id="WP_268051466.1">
    <property type="nucleotide sequence ID" value="NZ_JAPQES010000007.1"/>
</dbReference>
<gene>
    <name evidence="2" type="ORF">OXH55_17720</name>
</gene>
<evidence type="ECO:0000313" key="2">
    <source>
        <dbReference type="EMBL" id="MCY6372470.1"/>
    </source>
</evidence>
<organism evidence="2 3">
    <name type="scientific">Clostridium ganghwense</name>
    <dbReference type="NCBI Taxonomy" id="312089"/>
    <lineage>
        <taxon>Bacteria</taxon>
        <taxon>Bacillati</taxon>
        <taxon>Bacillota</taxon>
        <taxon>Clostridia</taxon>
        <taxon>Eubacteriales</taxon>
        <taxon>Clostridiaceae</taxon>
        <taxon>Clostridium</taxon>
    </lineage>
</organism>
<comment type="caution">
    <text evidence="2">The sequence shown here is derived from an EMBL/GenBank/DDBJ whole genome shotgun (WGS) entry which is preliminary data.</text>
</comment>
<dbReference type="Pfam" id="PF14594">
    <property type="entry name" value="Sipho_Gp37"/>
    <property type="match status" value="1"/>
</dbReference>
<reference evidence="2" key="1">
    <citation type="submission" date="2022-12" db="EMBL/GenBank/DDBJ databases">
        <authorList>
            <person name="Wang J."/>
        </authorList>
    </citation>
    <scope>NUCLEOTIDE SEQUENCE</scope>
    <source>
        <strain evidence="2">HY-42-06</strain>
    </source>
</reference>
<dbReference type="InterPro" id="IPR029432">
    <property type="entry name" value="Gp28/Gp37-like_dom"/>
</dbReference>
<accession>A0ABT4CTR9</accession>
<evidence type="ECO:0000259" key="1">
    <source>
        <dbReference type="Pfam" id="PF14594"/>
    </source>
</evidence>
<proteinExistence type="predicted"/>
<dbReference type="Proteomes" id="UP001079657">
    <property type="component" value="Unassembled WGS sequence"/>
</dbReference>
<protein>
    <submittedName>
        <fullName evidence="2">Siphovirus ReqiPepy6 Gp37-like family protein</fullName>
    </submittedName>
</protein>
<dbReference type="EMBL" id="JAPQES010000007">
    <property type="protein sequence ID" value="MCY6372470.1"/>
    <property type="molecule type" value="Genomic_DNA"/>
</dbReference>
<sequence length="364" mass="41639">MNEHIRIISSDFNLLGEIDDYESLIFIRRFFKVGEFELHININKNNTDKLQEGNLILLGAKVNKVGIIMHRENGIDENGEATETLVIKGPTLKGVMKRRITVPTGNQAYDNAVGSQETIMKQFVNNNIVNPSDISRKISQVVIAPDLKRGKEDKWRTRFENLADKLTDIGEYSELGWEVLLDINNAKWIFDVVEGKSLTANQDILPPVIFSLDFDNIKNRHYIESSLDYKNVGYCGGKGEEDERLIQQVGEASGLHRTEIFIDCSQAENVEELTIQGQQKLNEFKKVKSFEVQIIPYSSFNFQEDYDLGDMVTVQDRKLGITMNTRIIELKEIYEENFNLEATFGINIPNLITAIKRETKKVVR</sequence>
<name>A0ABT4CTR9_9CLOT</name>
<feature type="domain" description="Gp28/Gp37-like" evidence="1">
    <location>
        <begin position="5"/>
        <end position="345"/>
    </location>
</feature>
<keyword evidence="3" id="KW-1185">Reference proteome</keyword>